<evidence type="ECO:0000256" key="2">
    <source>
        <dbReference type="ARBA" id="ARBA00023125"/>
    </source>
</evidence>
<dbReference type="Gene3D" id="1.10.10.10">
    <property type="entry name" value="Winged helix-like DNA-binding domain superfamily/Winged helix DNA-binding domain"/>
    <property type="match status" value="1"/>
</dbReference>
<evidence type="ECO:0000313" key="6">
    <source>
        <dbReference type="Proteomes" id="UP000051160"/>
    </source>
</evidence>
<name>A0A0R1LVR1_9LACO</name>
<feature type="domain" description="HTH marR-type" evidence="4">
    <location>
        <begin position="1"/>
        <end position="133"/>
    </location>
</feature>
<dbReference type="SUPFAM" id="SSF46785">
    <property type="entry name" value="Winged helix' DNA-binding domain"/>
    <property type="match status" value="1"/>
</dbReference>
<keyword evidence="1" id="KW-0805">Transcription regulation</keyword>
<dbReference type="InterPro" id="IPR036390">
    <property type="entry name" value="WH_DNA-bd_sf"/>
</dbReference>
<dbReference type="OrthoDB" id="6462103at2"/>
<gene>
    <name evidence="5" type="ORF">FD04_GL001721</name>
</gene>
<dbReference type="PROSITE" id="PS01117">
    <property type="entry name" value="HTH_MARR_1"/>
    <property type="match status" value="1"/>
</dbReference>
<dbReference type="PANTHER" id="PTHR42756">
    <property type="entry name" value="TRANSCRIPTIONAL REGULATOR, MARR"/>
    <property type="match status" value="1"/>
</dbReference>
<evidence type="ECO:0000259" key="4">
    <source>
        <dbReference type="PROSITE" id="PS50995"/>
    </source>
</evidence>
<dbReference type="InterPro" id="IPR036388">
    <property type="entry name" value="WH-like_DNA-bd_sf"/>
</dbReference>
<dbReference type="Proteomes" id="UP000051160">
    <property type="component" value="Unassembled WGS sequence"/>
</dbReference>
<dbReference type="PATRIC" id="fig|1423776.4.peg.1746"/>
<dbReference type="Pfam" id="PF12802">
    <property type="entry name" value="MarR_2"/>
    <property type="match status" value="1"/>
</dbReference>
<protein>
    <submittedName>
        <fullName evidence="5">MarR family transcriptional regulator</fullName>
    </submittedName>
</protein>
<organism evidence="5 6">
    <name type="scientific">Secundilactobacillus odoratitofui DSM 19909 = JCM 15043</name>
    <dbReference type="NCBI Taxonomy" id="1423776"/>
    <lineage>
        <taxon>Bacteria</taxon>
        <taxon>Bacillati</taxon>
        <taxon>Bacillota</taxon>
        <taxon>Bacilli</taxon>
        <taxon>Lactobacillales</taxon>
        <taxon>Lactobacillaceae</taxon>
        <taxon>Secundilactobacillus</taxon>
    </lineage>
</organism>
<dbReference type="InterPro" id="IPR000835">
    <property type="entry name" value="HTH_MarR-typ"/>
</dbReference>
<dbReference type="GO" id="GO:0003700">
    <property type="term" value="F:DNA-binding transcription factor activity"/>
    <property type="evidence" value="ECO:0007669"/>
    <property type="project" value="InterPro"/>
</dbReference>
<dbReference type="PANTHER" id="PTHR42756:SF2">
    <property type="entry name" value="MARR FAMILY REGULATORY PROTEIN"/>
    <property type="match status" value="1"/>
</dbReference>
<proteinExistence type="predicted"/>
<evidence type="ECO:0000313" key="5">
    <source>
        <dbReference type="EMBL" id="KRK97683.1"/>
    </source>
</evidence>
<dbReference type="PROSITE" id="PS50995">
    <property type="entry name" value="HTH_MARR_2"/>
    <property type="match status" value="1"/>
</dbReference>
<accession>A0A0R1LVR1</accession>
<keyword evidence="3" id="KW-0804">Transcription</keyword>
<dbReference type="PRINTS" id="PR00598">
    <property type="entry name" value="HTHMARR"/>
</dbReference>
<dbReference type="GO" id="GO:0003677">
    <property type="term" value="F:DNA binding"/>
    <property type="evidence" value="ECO:0007669"/>
    <property type="project" value="UniProtKB-KW"/>
</dbReference>
<keyword evidence="6" id="KW-1185">Reference proteome</keyword>
<sequence length="135" mass="15705">MFEIIRDIGAITRQIQNISNAEFRKLGLGNNAFLYVIRVYERPGMFMGELADSVQIDRTTAFRTVQKLVEKGYLRLEDDQQDKRLRRVFVTQQGEAVYPKLHAFEQLCSDQLLENLSQSEQATLDTLLQKLLHEK</sequence>
<dbReference type="EMBL" id="AZEE01000029">
    <property type="protein sequence ID" value="KRK97683.1"/>
    <property type="molecule type" value="Genomic_DNA"/>
</dbReference>
<evidence type="ECO:0000256" key="1">
    <source>
        <dbReference type="ARBA" id="ARBA00023015"/>
    </source>
</evidence>
<dbReference type="STRING" id="1423776.FD04_GL001721"/>
<dbReference type="InterPro" id="IPR023187">
    <property type="entry name" value="Tscrpt_reg_MarR-type_CS"/>
</dbReference>
<comment type="caution">
    <text evidence="5">The sequence shown here is derived from an EMBL/GenBank/DDBJ whole genome shotgun (WGS) entry which is preliminary data.</text>
</comment>
<dbReference type="SMART" id="SM00347">
    <property type="entry name" value="HTH_MARR"/>
    <property type="match status" value="1"/>
</dbReference>
<dbReference type="AlphaFoldDB" id="A0A0R1LVR1"/>
<reference evidence="5 6" key="1">
    <citation type="journal article" date="2015" name="Genome Announc.">
        <title>Expanding the biotechnology potential of lactobacilli through comparative genomics of 213 strains and associated genera.</title>
        <authorList>
            <person name="Sun Z."/>
            <person name="Harris H.M."/>
            <person name="McCann A."/>
            <person name="Guo C."/>
            <person name="Argimon S."/>
            <person name="Zhang W."/>
            <person name="Yang X."/>
            <person name="Jeffery I.B."/>
            <person name="Cooney J.C."/>
            <person name="Kagawa T.F."/>
            <person name="Liu W."/>
            <person name="Song Y."/>
            <person name="Salvetti E."/>
            <person name="Wrobel A."/>
            <person name="Rasinkangas P."/>
            <person name="Parkhill J."/>
            <person name="Rea M.C."/>
            <person name="O'Sullivan O."/>
            <person name="Ritari J."/>
            <person name="Douillard F.P."/>
            <person name="Paul Ross R."/>
            <person name="Yang R."/>
            <person name="Briner A.E."/>
            <person name="Felis G.E."/>
            <person name="de Vos W.M."/>
            <person name="Barrangou R."/>
            <person name="Klaenhammer T.R."/>
            <person name="Caufield P.W."/>
            <person name="Cui Y."/>
            <person name="Zhang H."/>
            <person name="O'Toole P.W."/>
        </authorList>
    </citation>
    <scope>NUCLEOTIDE SEQUENCE [LARGE SCALE GENOMIC DNA]</scope>
    <source>
        <strain evidence="5 6">DSM 19909</strain>
    </source>
</reference>
<evidence type="ECO:0000256" key="3">
    <source>
        <dbReference type="ARBA" id="ARBA00023163"/>
    </source>
</evidence>
<keyword evidence="2" id="KW-0238">DNA-binding</keyword>
<dbReference type="RefSeq" id="WP_054701511.1">
    <property type="nucleotide sequence ID" value="NZ_AZEE01000029.1"/>
</dbReference>